<proteinExistence type="predicted"/>
<gene>
    <name evidence="2" type="ORF">ElyMa_002594900</name>
</gene>
<evidence type="ECO:0000313" key="2">
    <source>
        <dbReference type="EMBL" id="GFR91530.1"/>
    </source>
</evidence>
<protein>
    <submittedName>
        <fullName evidence="2">Uncharacterized protein</fullName>
    </submittedName>
</protein>
<feature type="region of interest" description="Disordered" evidence="1">
    <location>
        <begin position="248"/>
        <end position="283"/>
    </location>
</feature>
<keyword evidence="3" id="KW-1185">Reference proteome</keyword>
<organism evidence="2 3">
    <name type="scientific">Elysia marginata</name>
    <dbReference type="NCBI Taxonomy" id="1093978"/>
    <lineage>
        <taxon>Eukaryota</taxon>
        <taxon>Metazoa</taxon>
        <taxon>Spiralia</taxon>
        <taxon>Lophotrochozoa</taxon>
        <taxon>Mollusca</taxon>
        <taxon>Gastropoda</taxon>
        <taxon>Heterobranchia</taxon>
        <taxon>Euthyneura</taxon>
        <taxon>Panpulmonata</taxon>
        <taxon>Sacoglossa</taxon>
        <taxon>Placobranchoidea</taxon>
        <taxon>Plakobranchidae</taxon>
        <taxon>Elysia</taxon>
    </lineage>
</organism>
<reference evidence="2 3" key="1">
    <citation type="journal article" date="2021" name="Elife">
        <title>Chloroplast acquisition without the gene transfer in kleptoplastic sea slugs, Plakobranchus ocellatus.</title>
        <authorList>
            <person name="Maeda T."/>
            <person name="Takahashi S."/>
            <person name="Yoshida T."/>
            <person name="Shimamura S."/>
            <person name="Takaki Y."/>
            <person name="Nagai Y."/>
            <person name="Toyoda A."/>
            <person name="Suzuki Y."/>
            <person name="Arimoto A."/>
            <person name="Ishii H."/>
            <person name="Satoh N."/>
            <person name="Nishiyama T."/>
            <person name="Hasebe M."/>
            <person name="Maruyama T."/>
            <person name="Minagawa J."/>
            <person name="Obokata J."/>
            <person name="Shigenobu S."/>
        </authorList>
    </citation>
    <scope>NUCLEOTIDE SEQUENCE [LARGE SCALE GENOMIC DNA]</scope>
</reference>
<evidence type="ECO:0000256" key="1">
    <source>
        <dbReference type="SAM" id="MobiDB-lite"/>
    </source>
</evidence>
<dbReference type="Proteomes" id="UP000762676">
    <property type="component" value="Unassembled WGS sequence"/>
</dbReference>
<dbReference type="EMBL" id="BMAT01005353">
    <property type="protein sequence ID" value="GFR91530.1"/>
    <property type="molecule type" value="Genomic_DNA"/>
</dbReference>
<sequence>MASAADDAVLSKDLNAVDTLTGRRTAAEGMRRQNGEAECTKAEEAAHFQKKADEACAAEVRPTGGAPVENRDVLQAFSFLIGLPVPRILFGQMVEATTATAARKKAWRSLLQKAAGTSETGCIQVDFFDRVASKKNTAFLVLEECGESHDLGAQLDKLLLRMPPRGPNEIRKHLSALIYLGRMVYTQVMSKLRPTLEEIRKKLPAQSGGKPFDLHFLGVDPTNTTLFIDLPKARRVGIYVRLAEETSTAPAEGSVDTVFSSSSAPPECDGTKKNSAAASEARP</sequence>
<evidence type="ECO:0000313" key="3">
    <source>
        <dbReference type="Proteomes" id="UP000762676"/>
    </source>
</evidence>
<comment type="caution">
    <text evidence="2">The sequence shown here is derived from an EMBL/GenBank/DDBJ whole genome shotgun (WGS) entry which is preliminary data.</text>
</comment>
<accession>A0AAV4H400</accession>
<name>A0AAV4H400_9GAST</name>
<dbReference type="AlphaFoldDB" id="A0AAV4H400"/>